<reference evidence="2" key="1">
    <citation type="journal article" date="2019" name="Int. J. Syst. Evol. Microbiol.">
        <title>The Global Catalogue of Microorganisms (GCM) 10K type strain sequencing project: providing services to taxonomists for standard genome sequencing and annotation.</title>
        <authorList>
            <consortium name="The Broad Institute Genomics Platform"/>
            <consortium name="The Broad Institute Genome Sequencing Center for Infectious Disease"/>
            <person name="Wu L."/>
            <person name="Ma J."/>
        </authorList>
    </citation>
    <scope>NUCLEOTIDE SEQUENCE [LARGE SCALE GENOMIC DNA]</scope>
    <source>
        <strain evidence="2">NBRC 102122</strain>
    </source>
</reference>
<dbReference type="RefSeq" id="WP_244765909.1">
    <property type="nucleotide sequence ID" value="NZ_BSOP01000005.1"/>
</dbReference>
<gene>
    <name evidence="1" type="ORF">GCM10007923_09500</name>
</gene>
<keyword evidence="2" id="KW-1185">Reference proteome</keyword>
<comment type="caution">
    <text evidence="1">The sequence shown here is derived from an EMBL/GenBank/DDBJ whole genome shotgun (WGS) entry which is preliminary data.</text>
</comment>
<accession>A0ABQ5ZDQ5</accession>
<protein>
    <submittedName>
        <fullName evidence="1">Uncharacterized protein</fullName>
    </submittedName>
</protein>
<sequence>MPKRNTVNEPSPADLSEAYLQWLHMEARILRIELYGDNYADREWTPCNTFTQHYHFKGGDWRALPQPSTRATSVLRIVGADIPRHKTAYDRWRAAVAALDGADKATAGKGDLSSFYHGPAHELKKAEALDAVDTNDVMLRIAGAIYWMTDGDDPKAAENLLMRALRGLAAMTSADTEAMRLDFYVSSLLEDAA</sequence>
<dbReference type="EMBL" id="BSOP01000005">
    <property type="protein sequence ID" value="GLR49745.1"/>
    <property type="molecule type" value="Genomic_DNA"/>
</dbReference>
<proteinExistence type="predicted"/>
<name>A0ABQ5ZDQ5_9HYPH</name>
<organism evidence="1 2">
    <name type="scientific">Shinella yambaruensis</name>
    <dbReference type="NCBI Taxonomy" id="415996"/>
    <lineage>
        <taxon>Bacteria</taxon>
        <taxon>Pseudomonadati</taxon>
        <taxon>Pseudomonadota</taxon>
        <taxon>Alphaproteobacteria</taxon>
        <taxon>Hyphomicrobiales</taxon>
        <taxon>Rhizobiaceae</taxon>
        <taxon>Shinella</taxon>
    </lineage>
</organism>
<evidence type="ECO:0000313" key="2">
    <source>
        <dbReference type="Proteomes" id="UP001156702"/>
    </source>
</evidence>
<evidence type="ECO:0000313" key="1">
    <source>
        <dbReference type="EMBL" id="GLR49745.1"/>
    </source>
</evidence>
<dbReference type="Proteomes" id="UP001156702">
    <property type="component" value="Unassembled WGS sequence"/>
</dbReference>